<feature type="region of interest" description="Disordered" evidence="1">
    <location>
        <begin position="67"/>
        <end position="93"/>
    </location>
</feature>
<protein>
    <submittedName>
        <fullName evidence="3">Uncharacterized protein</fullName>
    </submittedName>
</protein>
<organism evidence="3 4">
    <name type="scientific">Cerrena zonata</name>
    <dbReference type="NCBI Taxonomy" id="2478898"/>
    <lineage>
        <taxon>Eukaryota</taxon>
        <taxon>Fungi</taxon>
        <taxon>Dikarya</taxon>
        <taxon>Basidiomycota</taxon>
        <taxon>Agaricomycotina</taxon>
        <taxon>Agaricomycetes</taxon>
        <taxon>Polyporales</taxon>
        <taxon>Cerrenaceae</taxon>
        <taxon>Cerrena</taxon>
    </lineage>
</organism>
<feature type="signal peptide" evidence="2">
    <location>
        <begin position="1"/>
        <end position="20"/>
    </location>
</feature>
<proteinExistence type="predicted"/>
<feature type="chain" id="PRO_5043665042" evidence="2">
    <location>
        <begin position="21"/>
        <end position="188"/>
    </location>
</feature>
<evidence type="ECO:0000313" key="3">
    <source>
        <dbReference type="EMBL" id="KAK7686105.1"/>
    </source>
</evidence>
<dbReference type="EMBL" id="JASBNA010000018">
    <property type="protein sequence ID" value="KAK7686105.1"/>
    <property type="molecule type" value="Genomic_DNA"/>
</dbReference>
<sequence length="188" mass="19693">MHVLQVLFGVLALRAWMVLGQTQTVVDDLGQTVVEVVTTNALGLFTTQTLQTLLTTALTTATTTTPLTTATTTTTPDGQQGPVGQPATTPQEAGPTQYVYTTTDALGNTIQQTDTYTPTYNTIHTGPPTSIQGTILGYSQWLSMIGTSTATARNGAAPLHWDANSKLLLGSLLATLSGILGGAWMVLL</sequence>
<comment type="caution">
    <text evidence="3">The sequence shown here is derived from an EMBL/GenBank/DDBJ whole genome shotgun (WGS) entry which is preliminary data.</text>
</comment>
<dbReference type="AlphaFoldDB" id="A0AAW0G4M9"/>
<evidence type="ECO:0000256" key="2">
    <source>
        <dbReference type="SAM" id="SignalP"/>
    </source>
</evidence>
<feature type="compositionally biased region" description="Low complexity" evidence="1">
    <location>
        <begin position="67"/>
        <end position="76"/>
    </location>
</feature>
<evidence type="ECO:0000256" key="1">
    <source>
        <dbReference type="SAM" id="MobiDB-lite"/>
    </source>
</evidence>
<gene>
    <name evidence="3" type="ORF">QCA50_010917</name>
</gene>
<keyword evidence="2" id="KW-0732">Signal</keyword>
<reference evidence="3 4" key="1">
    <citation type="submission" date="2022-09" db="EMBL/GenBank/DDBJ databases">
        <authorList>
            <person name="Palmer J.M."/>
        </authorList>
    </citation>
    <scope>NUCLEOTIDE SEQUENCE [LARGE SCALE GENOMIC DNA]</scope>
    <source>
        <strain evidence="3 4">DSM 7382</strain>
    </source>
</reference>
<keyword evidence="4" id="KW-1185">Reference proteome</keyword>
<dbReference type="Proteomes" id="UP001385951">
    <property type="component" value="Unassembled WGS sequence"/>
</dbReference>
<accession>A0AAW0G4M9</accession>
<evidence type="ECO:0000313" key="4">
    <source>
        <dbReference type="Proteomes" id="UP001385951"/>
    </source>
</evidence>
<name>A0AAW0G4M9_9APHY</name>